<dbReference type="Ensembl" id="ENSRROT00000051768.1">
    <property type="protein sequence ID" value="ENSRROP00000027461.1"/>
    <property type="gene ID" value="ENSRROG00000037510.1"/>
</dbReference>
<dbReference type="GO" id="GO:0007076">
    <property type="term" value="P:mitotic chromosome condensation"/>
    <property type="evidence" value="ECO:0007669"/>
    <property type="project" value="InterPro"/>
</dbReference>
<dbReference type="GO" id="GO:0042393">
    <property type="term" value="F:histone binding"/>
    <property type="evidence" value="ECO:0007669"/>
    <property type="project" value="TreeGrafter"/>
</dbReference>
<reference evidence="3" key="2">
    <citation type="submission" date="2025-09" db="UniProtKB">
        <authorList>
            <consortium name="Ensembl"/>
        </authorList>
    </citation>
    <scope>IDENTIFICATION</scope>
</reference>
<evidence type="ECO:0000313" key="4">
    <source>
        <dbReference type="Proteomes" id="UP000233200"/>
    </source>
</evidence>
<dbReference type="PANTHER" id="PTHR14222">
    <property type="entry name" value="CONDENSIN"/>
    <property type="match status" value="1"/>
</dbReference>
<feature type="region of interest" description="Disordered" evidence="1">
    <location>
        <begin position="337"/>
        <end position="366"/>
    </location>
</feature>
<dbReference type="Pfam" id="PF12922">
    <property type="entry name" value="Cnd1_N"/>
    <property type="match status" value="1"/>
</dbReference>
<feature type="domain" description="Condensin complex subunit 1 N-terminal" evidence="2">
    <location>
        <begin position="51"/>
        <end position="212"/>
    </location>
</feature>
<evidence type="ECO:0000256" key="1">
    <source>
        <dbReference type="SAM" id="MobiDB-lite"/>
    </source>
</evidence>
<keyword evidence="4" id="KW-1185">Reference proteome</keyword>
<accession>A0A2K6QF87</accession>
<gene>
    <name evidence="3" type="primary">NCAPD2</name>
</gene>
<proteinExistence type="predicted"/>
<dbReference type="GO" id="GO:0000796">
    <property type="term" value="C:condensin complex"/>
    <property type="evidence" value="ECO:0007669"/>
    <property type="project" value="TreeGrafter"/>
</dbReference>
<reference evidence="3" key="1">
    <citation type="submission" date="2025-08" db="UniProtKB">
        <authorList>
            <consortium name="Ensembl"/>
        </authorList>
    </citation>
    <scope>IDENTIFICATION</scope>
</reference>
<dbReference type="AlphaFoldDB" id="A0A2K6QF87"/>
<dbReference type="InterPro" id="IPR024324">
    <property type="entry name" value="Condensin_cplx_su1_N"/>
</dbReference>
<dbReference type="GO" id="GO:0000779">
    <property type="term" value="C:condensed chromosome, centromeric region"/>
    <property type="evidence" value="ECO:0007669"/>
    <property type="project" value="TreeGrafter"/>
</dbReference>
<dbReference type="GeneTree" id="ENSGT00940000153566"/>
<dbReference type="Proteomes" id="UP000233200">
    <property type="component" value="Unplaced"/>
</dbReference>
<dbReference type="PANTHER" id="PTHR14222:SF2">
    <property type="entry name" value="CONDENSIN COMPLEX SUBUNIT 1"/>
    <property type="match status" value="1"/>
</dbReference>
<name>A0A2K6QF87_RHIRO</name>
<organism evidence="3 4">
    <name type="scientific">Rhinopithecus roxellana</name>
    <name type="common">Golden snub-nosed monkey</name>
    <name type="synonym">Pygathrix roxellana</name>
    <dbReference type="NCBI Taxonomy" id="61622"/>
    <lineage>
        <taxon>Eukaryota</taxon>
        <taxon>Metazoa</taxon>
        <taxon>Chordata</taxon>
        <taxon>Craniata</taxon>
        <taxon>Vertebrata</taxon>
        <taxon>Euteleostomi</taxon>
        <taxon>Mammalia</taxon>
        <taxon>Eutheria</taxon>
        <taxon>Euarchontoglires</taxon>
        <taxon>Primates</taxon>
        <taxon>Haplorrhini</taxon>
        <taxon>Catarrhini</taxon>
        <taxon>Cercopithecidae</taxon>
        <taxon>Colobinae</taxon>
        <taxon>Rhinopithecus</taxon>
    </lineage>
</organism>
<evidence type="ECO:0000259" key="2">
    <source>
        <dbReference type="Pfam" id="PF12922"/>
    </source>
</evidence>
<evidence type="ECO:0000313" key="3">
    <source>
        <dbReference type="Ensembl" id="ENSRROP00000027461.1"/>
    </source>
</evidence>
<dbReference type="GO" id="GO:0010032">
    <property type="term" value="P:meiotic chromosome condensation"/>
    <property type="evidence" value="ECO:0007669"/>
    <property type="project" value="TreeGrafter"/>
</dbReference>
<sequence length="366" mass="40602">MMQKEEGTVIGAVPLVAFQAAFRAQGPLAMLEHFDTIYSILHHFRSIDPGLKEDTLEFLIKVVSRHSQELPAILDDTTLSESDRNAHLNALKMNCYALIRLLESFETSQTNLVDLDLGGKGKKTRTKAAHGFDWEEERQPILQLLTQLLQLDIRHLWKHSIIEEEFVSLVTGCCYRLLENPTISHQKNRPTRDAITHLLGVALTRYNHMLSATVKIIQMLQHFEHLAPVLVAAVSLWATDYGMKSIVGEIVREIGQKCPQELSRDPSGTKGFAAFLTELAERVPAILMSSMCILLDHLDGENYVMRNAVLAAMAEMVLQVLNGDQLEAATAPLLHHQGQADREPGGKAVSTVPHSPVSALPEGSLS</sequence>
<dbReference type="InterPro" id="IPR026971">
    <property type="entry name" value="CND1/NCAPD3"/>
</dbReference>
<protein>
    <submittedName>
        <fullName evidence="3">Non-SMC condensin I complex subunit D2</fullName>
    </submittedName>
</protein>